<reference evidence="3" key="2">
    <citation type="submission" date="2020-09" db="EMBL/GenBank/DDBJ databases">
        <authorList>
            <person name="Sun Q."/>
            <person name="Ohkuma M."/>
        </authorList>
    </citation>
    <scope>NUCLEOTIDE SEQUENCE</scope>
    <source>
        <strain evidence="3">JCM 13306</strain>
    </source>
</reference>
<gene>
    <name evidence="3" type="ORF">GCM10009090_00220</name>
</gene>
<feature type="transmembrane region" description="Helical" evidence="2">
    <location>
        <begin position="21"/>
        <end position="41"/>
    </location>
</feature>
<organism evidence="3 4">
    <name type="scientific">Xanthomonas boreopolis</name>
    <dbReference type="NCBI Taxonomy" id="86183"/>
    <lineage>
        <taxon>Bacteria</taxon>
        <taxon>Pseudomonadati</taxon>
        <taxon>Pseudomonadota</taxon>
        <taxon>Gammaproteobacteria</taxon>
        <taxon>Lysobacterales</taxon>
        <taxon>Lysobacteraceae</taxon>
        <taxon>Xanthomonas</taxon>
    </lineage>
</organism>
<feature type="region of interest" description="Disordered" evidence="1">
    <location>
        <begin position="118"/>
        <end position="142"/>
    </location>
</feature>
<evidence type="ECO:0000256" key="2">
    <source>
        <dbReference type="SAM" id="Phobius"/>
    </source>
</evidence>
<sequence length="142" mass="15910">MTLRAFFSNIARKASSTAGSPWTFCTAVAIVVLWAVSGPIFGFNDTWQLVINTGTTIITFLMVFLIQHAQNADTAAMQIKLDELIRAASEGNNELLDLEELDEKRLEEIRKQYETLARRAVQAQQRRTSPGPDRDDHDRAGD</sequence>
<evidence type="ECO:0008006" key="5">
    <source>
        <dbReference type="Google" id="ProtNLM"/>
    </source>
</evidence>
<evidence type="ECO:0000256" key="1">
    <source>
        <dbReference type="SAM" id="MobiDB-lite"/>
    </source>
</evidence>
<keyword evidence="2" id="KW-1133">Transmembrane helix</keyword>
<evidence type="ECO:0000313" key="4">
    <source>
        <dbReference type="Proteomes" id="UP000623958"/>
    </source>
</evidence>
<dbReference type="Proteomes" id="UP000623958">
    <property type="component" value="Unassembled WGS sequence"/>
</dbReference>
<dbReference type="GO" id="GO:0055085">
    <property type="term" value="P:transmembrane transport"/>
    <property type="evidence" value="ECO:0007669"/>
    <property type="project" value="InterPro"/>
</dbReference>
<dbReference type="AlphaFoldDB" id="A0A919KGR8"/>
<keyword evidence="2" id="KW-0472">Membrane</keyword>
<keyword evidence="4" id="KW-1185">Reference proteome</keyword>
<dbReference type="EMBL" id="BNBA01000001">
    <property type="protein sequence ID" value="GHH46022.1"/>
    <property type="molecule type" value="Genomic_DNA"/>
</dbReference>
<name>A0A919KGR8_9XANT</name>
<accession>A0A919KGR8</accession>
<evidence type="ECO:0000313" key="3">
    <source>
        <dbReference type="EMBL" id="GHH46022.1"/>
    </source>
</evidence>
<protein>
    <recommendedName>
        <fullName evidence="5">Low affinity Fe/Cu permease</fullName>
    </recommendedName>
</protein>
<feature type="compositionally biased region" description="Low complexity" evidence="1">
    <location>
        <begin position="118"/>
        <end position="127"/>
    </location>
</feature>
<dbReference type="RefSeq" id="WP_434028269.1">
    <property type="nucleotide sequence ID" value="NZ_BNBA01000001.1"/>
</dbReference>
<reference evidence="3" key="1">
    <citation type="journal article" date="2014" name="Int. J. Syst. Evol. Microbiol.">
        <title>Complete genome sequence of Corynebacterium casei LMG S-19264T (=DSM 44701T), isolated from a smear-ripened cheese.</title>
        <authorList>
            <consortium name="US DOE Joint Genome Institute (JGI-PGF)"/>
            <person name="Walter F."/>
            <person name="Albersmeier A."/>
            <person name="Kalinowski J."/>
            <person name="Ruckert C."/>
        </authorList>
    </citation>
    <scope>NUCLEOTIDE SEQUENCE</scope>
    <source>
        <strain evidence="3">JCM 13306</strain>
    </source>
</reference>
<feature type="compositionally biased region" description="Basic and acidic residues" evidence="1">
    <location>
        <begin position="132"/>
        <end position="142"/>
    </location>
</feature>
<keyword evidence="2" id="KW-0812">Transmembrane</keyword>
<comment type="caution">
    <text evidence="3">The sequence shown here is derived from an EMBL/GenBank/DDBJ whole genome shotgun (WGS) entry which is preliminary data.</text>
</comment>
<dbReference type="Pfam" id="PF04120">
    <property type="entry name" value="Iron_permease"/>
    <property type="match status" value="1"/>
</dbReference>
<dbReference type="InterPro" id="IPR007251">
    <property type="entry name" value="Iron_permease_Fet4"/>
</dbReference>
<proteinExistence type="predicted"/>
<feature type="transmembrane region" description="Helical" evidence="2">
    <location>
        <begin position="47"/>
        <end position="66"/>
    </location>
</feature>